<organism evidence="2 3">
    <name type="scientific">Actinidia rufa</name>
    <dbReference type="NCBI Taxonomy" id="165716"/>
    <lineage>
        <taxon>Eukaryota</taxon>
        <taxon>Viridiplantae</taxon>
        <taxon>Streptophyta</taxon>
        <taxon>Embryophyta</taxon>
        <taxon>Tracheophyta</taxon>
        <taxon>Spermatophyta</taxon>
        <taxon>Magnoliopsida</taxon>
        <taxon>eudicotyledons</taxon>
        <taxon>Gunneridae</taxon>
        <taxon>Pentapetalae</taxon>
        <taxon>asterids</taxon>
        <taxon>Ericales</taxon>
        <taxon>Actinidiaceae</taxon>
        <taxon>Actinidia</taxon>
    </lineage>
</organism>
<sequence>MVTVRIEFWKSHHNTSPLIEHFEDRFLNDCNLPNAKLENLILGNSWRWPSANSQQMMELIASTPYDLSPIDSNNDVALWIQSSSGSFSINSAWDLWRQRKPIVEWRYLIWFPGHVPRWSVIAWLAIKERLSTRDRIIREGMGGDPICILCTNDLESHDHIFFNCPFSTEVWGNILSKCGMSWERNRRIFQNSSCSSKILEGIIVVSLRSLVIAEVHEVLEV</sequence>
<evidence type="ECO:0000259" key="1">
    <source>
        <dbReference type="Pfam" id="PF13966"/>
    </source>
</evidence>
<dbReference type="PANTHER" id="PTHR33116">
    <property type="entry name" value="REVERSE TRANSCRIPTASE ZINC-BINDING DOMAIN-CONTAINING PROTEIN-RELATED-RELATED"/>
    <property type="match status" value="1"/>
</dbReference>
<reference evidence="2 3" key="1">
    <citation type="submission" date="2019-07" db="EMBL/GenBank/DDBJ databases">
        <title>De Novo Assembly of kiwifruit Actinidia rufa.</title>
        <authorList>
            <person name="Sugita-Konishi S."/>
            <person name="Sato K."/>
            <person name="Mori E."/>
            <person name="Abe Y."/>
            <person name="Kisaki G."/>
            <person name="Hamano K."/>
            <person name="Suezawa K."/>
            <person name="Otani M."/>
            <person name="Fukuda T."/>
            <person name="Manabe T."/>
            <person name="Gomi K."/>
            <person name="Tabuchi M."/>
            <person name="Akimitsu K."/>
            <person name="Kataoka I."/>
        </authorList>
    </citation>
    <scope>NUCLEOTIDE SEQUENCE [LARGE SCALE GENOMIC DNA]</scope>
    <source>
        <strain evidence="3">cv. Fuchu</strain>
    </source>
</reference>
<evidence type="ECO:0000313" key="2">
    <source>
        <dbReference type="EMBL" id="GFY93985.1"/>
    </source>
</evidence>
<name>A0A7J0F5J8_9ERIC</name>
<evidence type="ECO:0000313" key="3">
    <source>
        <dbReference type="Proteomes" id="UP000585474"/>
    </source>
</evidence>
<dbReference type="PANTHER" id="PTHR33116:SF78">
    <property type="entry name" value="OS12G0587133 PROTEIN"/>
    <property type="match status" value="1"/>
</dbReference>
<dbReference type="Pfam" id="PF13966">
    <property type="entry name" value="zf-RVT"/>
    <property type="match status" value="1"/>
</dbReference>
<gene>
    <name evidence="2" type="ORF">Acr_09g0004310</name>
</gene>
<dbReference type="AlphaFoldDB" id="A0A7J0F5J8"/>
<accession>A0A7J0F5J8</accession>
<proteinExistence type="predicted"/>
<protein>
    <recommendedName>
        <fullName evidence="1">Reverse transcriptase zinc-binding domain-containing protein</fullName>
    </recommendedName>
</protein>
<keyword evidence="3" id="KW-1185">Reference proteome</keyword>
<dbReference type="Proteomes" id="UP000585474">
    <property type="component" value="Unassembled WGS sequence"/>
</dbReference>
<dbReference type="EMBL" id="BJWL01000009">
    <property type="protein sequence ID" value="GFY93985.1"/>
    <property type="molecule type" value="Genomic_DNA"/>
</dbReference>
<dbReference type="InterPro" id="IPR026960">
    <property type="entry name" value="RVT-Znf"/>
</dbReference>
<dbReference type="OrthoDB" id="1744683at2759"/>
<comment type="caution">
    <text evidence="2">The sequence shown here is derived from an EMBL/GenBank/DDBJ whole genome shotgun (WGS) entry which is preliminary data.</text>
</comment>
<feature type="domain" description="Reverse transcriptase zinc-binding" evidence="1">
    <location>
        <begin position="87"/>
        <end position="171"/>
    </location>
</feature>